<feature type="domain" description="DRBM" evidence="5">
    <location>
        <begin position="101"/>
        <end position="170"/>
    </location>
</feature>
<dbReference type="FunFam" id="3.30.160.20:FF:000047">
    <property type="entry name" value="double-stranded RNA-binding protein 1"/>
    <property type="match status" value="1"/>
</dbReference>
<accession>A0ABD3SVS7</accession>
<dbReference type="InterPro" id="IPR044450">
    <property type="entry name" value="AtDRB-like_DSRM_1"/>
</dbReference>
<evidence type="ECO:0000256" key="3">
    <source>
        <dbReference type="ARBA" id="ARBA00037597"/>
    </source>
</evidence>
<evidence type="ECO:0000256" key="1">
    <source>
        <dbReference type="ARBA" id="ARBA00022737"/>
    </source>
</evidence>
<dbReference type="PANTHER" id="PTHR11207">
    <property type="entry name" value="RIBONUCLEASE III"/>
    <property type="match status" value="1"/>
</dbReference>
<dbReference type="AlphaFoldDB" id="A0ABD3SVS7"/>
<sequence length="293" mass="32087">MIIHAFAGVASCYVFKSRLQEYAQKAGLMTPVYETIKEGPSHQPSFRSTVILNNVRYDSLPGFFNRKAAEQSAAEVALVELANSTTDMKFGISQSVHETGLCKNLLQEYAQKLNYAVPLYECRKEEKQGRTPMYSCILEIGGIKYIGASASTKKEAEIKTARTALLAIQSATSVSEYHNSEGNSIYTVVPQKKKVDSDLGISTQETAAALKPKKGRFKKKQWKNKKQAAYKRGKCPPQTTPQAALESGVADVISSQGKDSEVGHMETTMNISKIGSESALVPIDERVCKDGES</sequence>
<evidence type="ECO:0000259" key="5">
    <source>
        <dbReference type="PROSITE" id="PS50137"/>
    </source>
</evidence>
<comment type="caution">
    <text evidence="6">The sequence shown here is derived from an EMBL/GenBank/DDBJ whole genome shotgun (WGS) entry which is preliminary data.</text>
</comment>
<gene>
    <name evidence="6" type="ORF">ACJIZ3_017372</name>
</gene>
<comment type="function">
    <text evidence="3">Binds double-stranded RNA.</text>
</comment>
<protein>
    <recommendedName>
        <fullName evidence="5">DRBM domain-containing protein</fullName>
    </recommendedName>
</protein>
<dbReference type="SUPFAM" id="SSF54768">
    <property type="entry name" value="dsRNA-binding domain-like"/>
    <property type="match status" value="2"/>
</dbReference>
<dbReference type="PROSITE" id="PS50137">
    <property type="entry name" value="DS_RBD"/>
    <property type="match status" value="2"/>
</dbReference>
<feature type="domain" description="DRBM" evidence="5">
    <location>
        <begin position="14"/>
        <end position="83"/>
    </location>
</feature>
<evidence type="ECO:0000256" key="2">
    <source>
        <dbReference type="ARBA" id="ARBA00022884"/>
    </source>
</evidence>
<keyword evidence="2 4" id="KW-0694">RNA-binding</keyword>
<dbReference type="PANTHER" id="PTHR11207:SF1">
    <property type="entry name" value="DOUBLE-STRANDED RNA-BINDING PROTEIN 1"/>
    <property type="match status" value="1"/>
</dbReference>
<dbReference type="InterPro" id="IPR014720">
    <property type="entry name" value="dsRBD_dom"/>
</dbReference>
<dbReference type="CDD" id="cd19907">
    <property type="entry name" value="DSRM_AtDRB-like_rpt1"/>
    <property type="match status" value="1"/>
</dbReference>
<dbReference type="SMART" id="SM00358">
    <property type="entry name" value="DSRM"/>
    <property type="match status" value="2"/>
</dbReference>
<evidence type="ECO:0000256" key="4">
    <source>
        <dbReference type="PROSITE-ProRule" id="PRU00266"/>
    </source>
</evidence>
<dbReference type="Gene3D" id="3.30.160.20">
    <property type="match status" value="2"/>
</dbReference>
<evidence type="ECO:0000313" key="7">
    <source>
        <dbReference type="Proteomes" id="UP001634393"/>
    </source>
</evidence>
<dbReference type="EMBL" id="JBJXBP010000005">
    <property type="protein sequence ID" value="KAL3828570.1"/>
    <property type="molecule type" value="Genomic_DNA"/>
</dbReference>
<evidence type="ECO:0000313" key="6">
    <source>
        <dbReference type="EMBL" id="KAL3828570.1"/>
    </source>
</evidence>
<dbReference type="Proteomes" id="UP001634393">
    <property type="component" value="Unassembled WGS sequence"/>
</dbReference>
<dbReference type="Pfam" id="PF00035">
    <property type="entry name" value="dsrm"/>
    <property type="match status" value="2"/>
</dbReference>
<keyword evidence="1" id="KW-0677">Repeat</keyword>
<organism evidence="6 7">
    <name type="scientific">Penstemon smallii</name>
    <dbReference type="NCBI Taxonomy" id="265156"/>
    <lineage>
        <taxon>Eukaryota</taxon>
        <taxon>Viridiplantae</taxon>
        <taxon>Streptophyta</taxon>
        <taxon>Embryophyta</taxon>
        <taxon>Tracheophyta</taxon>
        <taxon>Spermatophyta</taxon>
        <taxon>Magnoliopsida</taxon>
        <taxon>eudicotyledons</taxon>
        <taxon>Gunneridae</taxon>
        <taxon>Pentapetalae</taxon>
        <taxon>asterids</taxon>
        <taxon>lamiids</taxon>
        <taxon>Lamiales</taxon>
        <taxon>Plantaginaceae</taxon>
        <taxon>Cheloneae</taxon>
        <taxon>Penstemon</taxon>
    </lineage>
</organism>
<dbReference type="GO" id="GO:0003723">
    <property type="term" value="F:RNA binding"/>
    <property type="evidence" value="ECO:0007669"/>
    <property type="project" value="UniProtKB-UniRule"/>
</dbReference>
<keyword evidence="7" id="KW-1185">Reference proteome</keyword>
<reference evidence="6 7" key="1">
    <citation type="submission" date="2024-12" db="EMBL/GenBank/DDBJ databases">
        <title>The unique morphological basis and parallel evolutionary history of personate flowers in Penstemon.</title>
        <authorList>
            <person name="Depatie T.H."/>
            <person name="Wessinger C.A."/>
        </authorList>
    </citation>
    <scope>NUCLEOTIDE SEQUENCE [LARGE SCALE GENOMIC DNA]</scope>
    <source>
        <strain evidence="6">WTNN_2</strain>
        <tissue evidence="6">Leaf</tissue>
    </source>
</reference>
<name>A0ABD3SVS7_9LAMI</name>
<proteinExistence type="predicted"/>